<keyword evidence="4 7" id="KW-0694">RNA-binding</keyword>
<feature type="region of interest" description="Disordered" evidence="8">
    <location>
        <begin position="70"/>
        <end position="124"/>
    </location>
</feature>
<protein>
    <recommendedName>
        <fullName evidence="7">Signal recognition particle 14 kDa protein</fullName>
        <shortName evidence="7">SRP14</shortName>
    </recommendedName>
</protein>
<dbReference type="InterPro" id="IPR009018">
    <property type="entry name" value="Signal_recog_particle_SRP9/14"/>
</dbReference>
<gene>
    <name evidence="9" type="ORF">HHK36_013287</name>
</gene>
<keyword evidence="5 7" id="KW-0733">Signal recognition particle</keyword>
<comment type="subunit">
    <text evidence="7">Heterodimer with SRP9; binds RNA as heterodimer. Component of a signal recognition particle (SRP) complex that consists of a 7SL RNA molecule of 300 nucleotides and six protein subunits: SRP72, SRP68, SRP54, SRP19, SRP14 and SRP9.</text>
</comment>
<comment type="caution">
    <text evidence="9">The sequence shown here is derived from an EMBL/GenBank/DDBJ whole genome shotgun (WGS) entry which is preliminary data.</text>
</comment>
<keyword evidence="3 7" id="KW-0963">Cytoplasm</keyword>
<accession>A0A835DF92</accession>
<reference evidence="9 10" key="1">
    <citation type="submission" date="2020-04" db="EMBL/GenBank/DDBJ databases">
        <title>Plant Genome Project.</title>
        <authorList>
            <person name="Zhang R.-G."/>
        </authorList>
    </citation>
    <scope>NUCLEOTIDE SEQUENCE [LARGE SCALE GENOMIC DNA]</scope>
    <source>
        <strain evidence="9">YNK0</strain>
        <tissue evidence="9">Leaf</tissue>
    </source>
</reference>
<keyword evidence="10" id="KW-1185">Reference proteome</keyword>
<dbReference type="GO" id="GO:0008312">
    <property type="term" value="F:7S RNA binding"/>
    <property type="evidence" value="ECO:0007669"/>
    <property type="project" value="UniProtKB-UniRule"/>
</dbReference>
<dbReference type="AlphaFoldDB" id="A0A835DF92"/>
<dbReference type="PANTHER" id="PTHR12013">
    <property type="entry name" value="SIGNAL RECOGNITION PARTICLE 14 KD PROTEIN"/>
    <property type="match status" value="1"/>
</dbReference>
<comment type="similarity">
    <text evidence="2 7">Belongs to the SRP14 family.</text>
</comment>
<evidence type="ECO:0000256" key="5">
    <source>
        <dbReference type="ARBA" id="ARBA00023135"/>
    </source>
</evidence>
<evidence type="ECO:0000256" key="8">
    <source>
        <dbReference type="SAM" id="MobiDB-lite"/>
    </source>
</evidence>
<dbReference type="SUPFAM" id="SSF54762">
    <property type="entry name" value="Signal recognition particle alu RNA binding heterodimer, SRP9/14"/>
    <property type="match status" value="1"/>
</dbReference>
<sequence>MVLLQPDPFLNELTSMYERSTEKGSVWVTLKRSSMKSKVKRNKMTTAGDVIEYRCLVRATDAGGGKGFIDERGKGLSRVSDEEDEAGGGKGFIDERGKGLSRVSDEEDEAGGGDGSSSRVFDISDSIDESETDFDGLVIDLLLTVDEIFGKRRENHHSAIDSELLGE</sequence>
<dbReference type="Proteomes" id="UP000655225">
    <property type="component" value="Unassembled WGS sequence"/>
</dbReference>
<proteinExistence type="inferred from homology"/>
<evidence type="ECO:0000256" key="6">
    <source>
        <dbReference type="ARBA" id="ARBA00023274"/>
    </source>
</evidence>
<keyword evidence="6 7" id="KW-0687">Ribonucleoprotein</keyword>
<dbReference type="GO" id="GO:0005786">
    <property type="term" value="C:signal recognition particle, endoplasmic reticulum targeting"/>
    <property type="evidence" value="ECO:0007669"/>
    <property type="project" value="UniProtKB-UniRule"/>
</dbReference>
<dbReference type="GO" id="GO:0006614">
    <property type="term" value="P:SRP-dependent cotranslational protein targeting to membrane"/>
    <property type="evidence" value="ECO:0007669"/>
    <property type="project" value="UniProtKB-UniRule"/>
</dbReference>
<evidence type="ECO:0000256" key="4">
    <source>
        <dbReference type="ARBA" id="ARBA00022884"/>
    </source>
</evidence>
<evidence type="ECO:0000256" key="1">
    <source>
        <dbReference type="ARBA" id="ARBA00004496"/>
    </source>
</evidence>
<organism evidence="9 10">
    <name type="scientific">Tetracentron sinense</name>
    <name type="common">Spur-leaf</name>
    <dbReference type="NCBI Taxonomy" id="13715"/>
    <lineage>
        <taxon>Eukaryota</taxon>
        <taxon>Viridiplantae</taxon>
        <taxon>Streptophyta</taxon>
        <taxon>Embryophyta</taxon>
        <taxon>Tracheophyta</taxon>
        <taxon>Spermatophyta</taxon>
        <taxon>Magnoliopsida</taxon>
        <taxon>Trochodendrales</taxon>
        <taxon>Trochodendraceae</taxon>
        <taxon>Tetracentron</taxon>
    </lineage>
</organism>
<comment type="subcellular location">
    <subcellularLocation>
        <location evidence="1 7">Cytoplasm</location>
    </subcellularLocation>
</comment>
<evidence type="ECO:0000256" key="2">
    <source>
        <dbReference type="ARBA" id="ARBA00010349"/>
    </source>
</evidence>
<dbReference type="EMBL" id="JABCRI010000008">
    <property type="protein sequence ID" value="KAF8402333.1"/>
    <property type="molecule type" value="Genomic_DNA"/>
</dbReference>
<dbReference type="Gene3D" id="3.30.720.10">
    <property type="entry name" value="Signal recognition particle alu RNA binding heterodimer, srp9/1"/>
    <property type="match status" value="1"/>
</dbReference>
<evidence type="ECO:0000256" key="7">
    <source>
        <dbReference type="RuleBase" id="RU368100"/>
    </source>
</evidence>
<name>A0A835DF92_TETSI</name>
<dbReference type="OrthoDB" id="19209at2759"/>
<evidence type="ECO:0000256" key="3">
    <source>
        <dbReference type="ARBA" id="ARBA00022490"/>
    </source>
</evidence>
<dbReference type="Pfam" id="PF02290">
    <property type="entry name" value="SRP14"/>
    <property type="match status" value="1"/>
</dbReference>
<comment type="function">
    <text evidence="7">Component of the signal recognition particle (SRP) complex, a ribonucleoprotein complex that mediates the cotranslational targeting of secretory and membrane proteins to the endoplasmic reticulum (ER). SRP9 together with SRP14 and the Alu portion of the SRP RNA, constitutes the elongation arrest domain of SRP. The complex of SRP9 and SRP14 is required for SRP RNA binding.</text>
</comment>
<dbReference type="GO" id="GO:0030942">
    <property type="term" value="F:endoplasmic reticulum signal peptide binding"/>
    <property type="evidence" value="ECO:0007669"/>
    <property type="project" value="UniProtKB-UniRule"/>
</dbReference>
<dbReference type="InterPro" id="IPR003210">
    <property type="entry name" value="Signal_recog_particle_SRP14"/>
</dbReference>
<evidence type="ECO:0000313" key="10">
    <source>
        <dbReference type="Proteomes" id="UP000655225"/>
    </source>
</evidence>
<evidence type="ECO:0000313" key="9">
    <source>
        <dbReference type="EMBL" id="KAF8402333.1"/>
    </source>
</evidence>